<dbReference type="WBParaSite" id="NBR_0002260901-mRNA-1">
    <property type="protein sequence ID" value="NBR_0002260901-mRNA-1"/>
    <property type="gene ID" value="NBR_0002260901"/>
</dbReference>
<evidence type="ECO:0000313" key="3">
    <source>
        <dbReference type="WBParaSite" id="NBR_0002260901-mRNA-1"/>
    </source>
</evidence>
<name>A0A0N4YZD7_NIPBR</name>
<evidence type="ECO:0000313" key="2">
    <source>
        <dbReference type="Proteomes" id="UP000271162"/>
    </source>
</evidence>
<sequence>MPTAPLEDHVLDILELEEPPSTFIRRKRNDRVAEFMAQLFHELQDDVESTETNELAGSEDWSSADRIVSFTPTDAKFSNGLTVVTFHRDDLPNLSPSHLIAAQLRIFLPSEMTIAK</sequence>
<reference evidence="3" key="1">
    <citation type="submission" date="2017-02" db="UniProtKB">
        <authorList>
            <consortium name="WormBaseParasite"/>
        </authorList>
    </citation>
    <scope>IDENTIFICATION</scope>
</reference>
<dbReference type="AlphaFoldDB" id="A0A0N4YZD7"/>
<reference evidence="1 2" key="2">
    <citation type="submission" date="2018-11" db="EMBL/GenBank/DDBJ databases">
        <authorList>
            <consortium name="Pathogen Informatics"/>
        </authorList>
    </citation>
    <scope>NUCLEOTIDE SEQUENCE [LARGE SCALE GENOMIC DNA]</scope>
</reference>
<protein>
    <submittedName>
        <fullName evidence="3">TGFb_propeptide domain-containing protein</fullName>
    </submittedName>
</protein>
<organism evidence="3">
    <name type="scientific">Nippostrongylus brasiliensis</name>
    <name type="common">Rat hookworm</name>
    <dbReference type="NCBI Taxonomy" id="27835"/>
    <lineage>
        <taxon>Eukaryota</taxon>
        <taxon>Metazoa</taxon>
        <taxon>Ecdysozoa</taxon>
        <taxon>Nematoda</taxon>
        <taxon>Chromadorea</taxon>
        <taxon>Rhabditida</taxon>
        <taxon>Rhabditina</taxon>
        <taxon>Rhabditomorpha</taxon>
        <taxon>Strongyloidea</taxon>
        <taxon>Heligmosomidae</taxon>
        <taxon>Nippostrongylus</taxon>
    </lineage>
</organism>
<accession>A0A0N4YZD7</accession>
<evidence type="ECO:0000313" key="1">
    <source>
        <dbReference type="EMBL" id="VDL87568.1"/>
    </source>
</evidence>
<dbReference type="Gene3D" id="2.60.120.970">
    <property type="match status" value="1"/>
</dbReference>
<dbReference type="EMBL" id="UYSL01028505">
    <property type="protein sequence ID" value="VDL87568.1"/>
    <property type="molecule type" value="Genomic_DNA"/>
</dbReference>
<dbReference type="Proteomes" id="UP000271162">
    <property type="component" value="Unassembled WGS sequence"/>
</dbReference>
<proteinExistence type="predicted"/>
<keyword evidence="2" id="KW-1185">Reference proteome</keyword>
<gene>
    <name evidence="1" type="ORF">NBR_LOCUS22610</name>
</gene>
<dbReference type="STRING" id="27835.A0A0N4YZD7"/>